<evidence type="ECO:0000313" key="3">
    <source>
        <dbReference type="EMBL" id="CAI9964600.1"/>
    </source>
</evidence>
<evidence type="ECO:0000313" key="5">
    <source>
        <dbReference type="Proteomes" id="UP001642409"/>
    </source>
</evidence>
<keyword evidence="1" id="KW-0863">Zinc-finger</keyword>
<dbReference type="GO" id="GO:0008270">
    <property type="term" value="F:zinc ion binding"/>
    <property type="evidence" value="ECO:0007669"/>
    <property type="project" value="UniProtKB-KW"/>
</dbReference>
<evidence type="ECO:0000259" key="2">
    <source>
        <dbReference type="PROSITE" id="PS50966"/>
    </source>
</evidence>
<sequence length="320" mass="37974">MKDNEQDYCITYRPNQFSGLISQSTQIGESLNYSRLKKLVNCKSTLLEVVVALSCTDSSFKDTLQNHAIHNQGHSESDWLEGCVLKANETVNQYISRSKSHYKVKQLTNRKTKEQYFQIQLIPKTIIPYQYKVSDWTQLIKLSMNLEVMWEHQSEFQEHFQQYYELLEKVRCPCSCRIQSGLPCYHELAIIDHLDSLHNKYLLTSLTREEYSQQWLQDNVFTHFETREFYTLNENNQQYSDHAININQQQKNFQDKNREEMITFLKQQTKYDQYSDDQLITMCERVDLLNKNNAFKLKIPQRVTHGSCKRYKGKVGQKGK</sequence>
<gene>
    <name evidence="4" type="ORF">HINF_LOCUS41229</name>
    <name evidence="3" type="ORF">HINF_LOCUS52245</name>
</gene>
<keyword evidence="1" id="KW-0862">Zinc</keyword>
<name>A0AA86UMV2_9EUKA</name>
<accession>A0AA86UMV2</accession>
<dbReference type="EMBL" id="CAXDID020000165">
    <property type="protein sequence ID" value="CAL6045641.1"/>
    <property type="molecule type" value="Genomic_DNA"/>
</dbReference>
<keyword evidence="1" id="KW-0479">Metal-binding</keyword>
<dbReference type="InterPro" id="IPR007527">
    <property type="entry name" value="Znf_SWIM"/>
</dbReference>
<dbReference type="PROSITE" id="PS50966">
    <property type="entry name" value="ZF_SWIM"/>
    <property type="match status" value="1"/>
</dbReference>
<evidence type="ECO:0000313" key="4">
    <source>
        <dbReference type="EMBL" id="CAL6045641.1"/>
    </source>
</evidence>
<feature type="domain" description="SWIM-type" evidence="2">
    <location>
        <begin position="164"/>
        <end position="195"/>
    </location>
</feature>
<reference evidence="3" key="1">
    <citation type="submission" date="2023-06" db="EMBL/GenBank/DDBJ databases">
        <authorList>
            <person name="Kurt Z."/>
        </authorList>
    </citation>
    <scope>NUCLEOTIDE SEQUENCE</scope>
</reference>
<dbReference type="AlphaFoldDB" id="A0AA86UMV2"/>
<reference evidence="4 5" key="2">
    <citation type="submission" date="2024-07" db="EMBL/GenBank/DDBJ databases">
        <authorList>
            <person name="Akdeniz Z."/>
        </authorList>
    </citation>
    <scope>NUCLEOTIDE SEQUENCE [LARGE SCALE GENOMIC DNA]</scope>
</reference>
<protein>
    <submittedName>
        <fullName evidence="3">SWIM-type</fullName>
    </submittedName>
</protein>
<evidence type="ECO:0000256" key="1">
    <source>
        <dbReference type="PROSITE-ProRule" id="PRU00325"/>
    </source>
</evidence>
<keyword evidence="5" id="KW-1185">Reference proteome</keyword>
<dbReference type="Proteomes" id="UP001642409">
    <property type="component" value="Unassembled WGS sequence"/>
</dbReference>
<comment type="caution">
    <text evidence="3">The sequence shown here is derived from an EMBL/GenBank/DDBJ whole genome shotgun (WGS) entry which is preliminary data.</text>
</comment>
<dbReference type="EMBL" id="CATOUU010000981">
    <property type="protein sequence ID" value="CAI9964600.1"/>
    <property type="molecule type" value="Genomic_DNA"/>
</dbReference>
<proteinExistence type="predicted"/>
<organism evidence="3">
    <name type="scientific">Hexamita inflata</name>
    <dbReference type="NCBI Taxonomy" id="28002"/>
    <lineage>
        <taxon>Eukaryota</taxon>
        <taxon>Metamonada</taxon>
        <taxon>Diplomonadida</taxon>
        <taxon>Hexamitidae</taxon>
        <taxon>Hexamitinae</taxon>
        <taxon>Hexamita</taxon>
    </lineage>
</organism>